<feature type="transmembrane region" description="Helical" evidence="7">
    <location>
        <begin position="282"/>
        <end position="303"/>
    </location>
</feature>
<dbReference type="InterPro" id="IPR002293">
    <property type="entry name" value="AA/rel_permease1"/>
</dbReference>
<feature type="transmembrane region" description="Helical" evidence="7">
    <location>
        <begin position="92"/>
        <end position="114"/>
    </location>
</feature>
<feature type="transmembrane region" description="Helical" evidence="7">
    <location>
        <begin position="426"/>
        <end position="450"/>
    </location>
</feature>
<feature type="transmembrane region" description="Helical" evidence="7">
    <location>
        <begin position="21"/>
        <end position="47"/>
    </location>
</feature>
<feature type="transmembrane region" description="Helical" evidence="7">
    <location>
        <begin position="338"/>
        <end position="365"/>
    </location>
</feature>
<feature type="transmembrane region" description="Helical" evidence="7">
    <location>
        <begin position="53"/>
        <end position="71"/>
    </location>
</feature>
<dbReference type="InterPro" id="IPR050367">
    <property type="entry name" value="APC_superfamily"/>
</dbReference>
<feature type="transmembrane region" description="Helical" evidence="7">
    <location>
        <begin position="401"/>
        <end position="420"/>
    </location>
</feature>
<keyword evidence="9" id="KW-1185">Reference proteome</keyword>
<feature type="transmembrane region" description="Helical" evidence="7">
    <location>
        <begin position="193"/>
        <end position="217"/>
    </location>
</feature>
<evidence type="ECO:0000256" key="6">
    <source>
        <dbReference type="SAM" id="MobiDB-lite"/>
    </source>
</evidence>
<feature type="transmembrane region" description="Helical" evidence="7">
    <location>
        <begin position="371"/>
        <end position="389"/>
    </location>
</feature>
<dbReference type="PIRSF" id="PIRSF006060">
    <property type="entry name" value="AA_transporter"/>
    <property type="match status" value="1"/>
</dbReference>
<dbReference type="EMBL" id="CP108057">
    <property type="protein sequence ID" value="WUO45103.1"/>
    <property type="molecule type" value="Genomic_DNA"/>
</dbReference>
<gene>
    <name evidence="8" type="ORF">OHU17_04325</name>
</gene>
<evidence type="ECO:0000313" key="9">
    <source>
        <dbReference type="Proteomes" id="UP001432075"/>
    </source>
</evidence>
<organism evidence="8 9">
    <name type="scientific">Streptomyces goshikiensis</name>
    <dbReference type="NCBI Taxonomy" id="1942"/>
    <lineage>
        <taxon>Bacteria</taxon>
        <taxon>Bacillati</taxon>
        <taxon>Actinomycetota</taxon>
        <taxon>Actinomycetes</taxon>
        <taxon>Kitasatosporales</taxon>
        <taxon>Streptomycetaceae</taxon>
        <taxon>Streptomyces</taxon>
    </lineage>
</organism>
<evidence type="ECO:0000313" key="8">
    <source>
        <dbReference type="EMBL" id="WUO45103.1"/>
    </source>
</evidence>
<evidence type="ECO:0000256" key="1">
    <source>
        <dbReference type="ARBA" id="ARBA00004651"/>
    </source>
</evidence>
<reference evidence="8" key="1">
    <citation type="submission" date="2022-10" db="EMBL/GenBank/DDBJ databases">
        <title>The complete genomes of actinobacterial strains from the NBC collection.</title>
        <authorList>
            <person name="Joergensen T.S."/>
            <person name="Alvarez Arevalo M."/>
            <person name="Sterndorff E.B."/>
            <person name="Faurdal D."/>
            <person name="Vuksanovic O."/>
            <person name="Mourched A.-S."/>
            <person name="Charusanti P."/>
            <person name="Shaw S."/>
            <person name="Blin K."/>
            <person name="Weber T."/>
        </authorList>
    </citation>
    <scope>NUCLEOTIDE SEQUENCE</scope>
    <source>
        <strain evidence="8">NBC_00283</strain>
    </source>
</reference>
<evidence type="ECO:0000256" key="7">
    <source>
        <dbReference type="SAM" id="Phobius"/>
    </source>
</evidence>
<evidence type="ECO:0000256" key="2">
    <source>
        <dbReference type="ARBA" id="ARBA00022475"/>
    </source>
</evidence>
<feature type="region of interest" description="Disordered" evidence="6">
    <location>
        <begin position="460"/>
        <end position="495"/>
    </location>
</feature>
<proteinExistence type="predicted"/>
<dbReference type="PANTHER" id="PTHR42770">
    <property type="entry name" value="AMINO ACID TRANSPORTER-RELATED"/>
    <property type="match status" value="1"/>
</dbReference>
<evidence type="ECO:0000256" key="4">
    <source>
        <dbReference type="ARBA" id="ARBA00022989"/>
    </source>
</evidence>
<protein>
    <submittedName>
        <fullName evidence="8">APC family permease</fullName>
    </submittedName>
</protein>
<feature type="transmembrane region" description="Helical" evidence="7">
    <location>
        <begin position="238"/>
        <end position="262"/>
    </location>
</feature>
<evidence type="ECO:0000256" key="5">
    <source>
        <dbReference type="ARBA" id="ARBA00023136"/>
    </source>
</evidence>
<name>A0ABZ1REC7_9ACTN</name>
<keyword evidence="4 7" id="KW-1133">Transmembrane helix</keyword>
<keyword evidence="2" id="KW-1003">Cell membrane</keyword>
<feature type="transmembrane region" description="Helical" evidence="7">
    <location>
        <begin position="163"/>
        <end position="181"/>
    </location>
</feature>
<accession>A0ABZ1REC7</accession>
<dbReference type="GeneID" id="91413143"/>
<evidence type="ECO:0000256" key="3">
    <source>
        <dbReference type="ARBA" id="ARBA00022692"/>
    </source>
</evidence>
<keyword evidence="5 7" id="KW-0472">Membrane</keyword>
<dbReference type="Pfam" id="PF13520">
    <property type="entry name" value="AA_permease_2"/>
    <property type="match status" value="1"/>
</dbReference>
<dbReference type="Proteomes" id="UP001432075">
    <property type="component" value="Chromosome"/>
</dbReference>
<dbReference type="RefSeq" id="WP_047960812.1">
    <property type="nucleotide sequence ID" value="NZ_BMVE01000003.1"/>
</dbReference>
<sequence length="495" mass="51259">MSKHVGAGGGLRADALGRFDSVVMAVAGCGPAYTIAVTLPALIAAVGVAGPAVLLYCAIPMAGIALAFRHLGRLDPNAGAAYAWVGRSLHPFLGFLSGWAVVVSTTVFMASSALPAGSATLALLGLDTSGSTLLPTAIGALWFLLVAGVVMFGARISAHAQTLITGAQLVLLVVFAVAAMAKDGNAADFSLSWFGFSHFGSEHTFVGGALIAVFAYWGWDVTSNLGEETRGGRRGSGFGGVIGVLMVFALFTVFTISVNILIGTDAVRRAPGDFLTVLGDAIWPGWGGRLLVLAVLLSTVATLNTSLIQATRTLFAMGRDRTLPPAFGRLHPRRQTPWTATAVVAAVALVFTAAVTLGSGAGLLADALSGIGLQIAFYYSLTAFSAVVVHRKTLFTSAGSFLLVGAWPLCGGLFMLWILAQSVTELNAAALTIGLGTLALGTVPMLVSWFRGRSYFQPSPLDPQRAQDVDESYGVTGHDPTRAAAGRPDELLTDF</sequence>
<keyword evidence="3 7" id="KW-0812">Transmembrane</keyword>
<feature type="transmembrane region" description="Helical" evidence="7">
    <location>
        <begin position="134"/>
        <end position="156"/>
    </location>
</feature>
<dbReference type="PANTHER" id="PTHR42770:SF7">
    <property type="entry name" value="MEMBRANE PROTEIN"/>
    <property type="match status" value="1"/>
</dbReference>
<comment type="subcellular location">
    <subcellularLocation>
        <location evidence="1">Cell membrane</location>
        <topology evidence="1">Multi-pass membrane protein</topology>
    </subcellularLocation>
</comment>
<dbReference type="Gene3D" id="1.20.1740.10">
    <property type="entry name" value="Amino acid/polyamine transporter I"/>
    <property type="match status" value="1"/>
</dbReference>